<dbReference type="InterPro" id="IPR016192">
    <property type="entry name" value="APOBEC/CMP_deaminase_Zn-bd"/>
</dbReference>
<evidence type="ECO:0000313" key="21">
    <source>
        <dbReference type="Proteomes" id="UP000242700"/>
    </source>
</evidence>
<feature type="binding site" evidence="17">
    <location>
        <position position="73"/>
    </location>
    <ligand>
        <name>Zn(2+)</name>
        <dbReference type="ChEBI" id="CHEBI:29105"/>
        <note>catalytic</note>
    </ligand>
</feature>
<dbReference type="EC" id="1.1.1.193" evidence="14"/>
<dbReference type="NCBIfam" id="TIGR00227">
    <property type="entry name" value="ribD_Cterm"/>
    <property type="match status" value="1"/>
</dbReference>
<comment type="cofactor">
    <cofactor evidence="14 17">
        <name>Zn(2+)</name>
        <dbReference type="ChEBI" id="CHEBI:29105"/>
    </cofactor>
    <text evidence="14 17">Binds 1 zinc ion.</text>
</comment>
<evidence type="ECO:0000256" key="12">
    <source>
        <dbReference type="ARBA" id="ARBA00049861"/>
    </source>
</evidence>
<evidence type="ECO:0000256" key="5">
    <source>
        <dbReference type="ARBA" id="ARBA00007417"/>
    </source>
</evidence>
<keyword evidence="8 14" id="KW-0862">Zinc</keyword>
<dbReference type="PROSITE" id="PS51747">
    <property type="entry name" value="CYT_DCMP_DEAMINASES_2"/>
    <property type="match status" value="1"/>
</dbReference>
<comment type="catalytic activity">
    <reaction evidence="13 14">
        <text>2,5-diamino-6-hydroxy-4-(5-phosphoribosylamino)-pyrimidine + H2O + H(+) = 5-amino-6-(5-phospho-D-ribosylamino)uracil + NH4(+)</text>
        <dbReference type="Rhea" id="RHEA:21868"/>
        <dbReference type="ChEBI" id="CHEBI:15377"/>
        <dbReference type="ChEBI" id="CHEBI:15378"/>
        <dbReference type="ChEBI" id="CHEBI:28938"/>
        <dbReference type="ChEBI" id="CHEBI:58453"/>
        <dbReference type="ChEBI" id="CHEBI:58614"/>
        <dbReference type="EC" id="3.5.4.26"/>
    </reaction>
</comment>
<dbReference type="Gene3D" id="3.40.140.10">
    <property type="entry name" value="Cytidine Deaminase, domain 2"/>
    <property type="match status" value="1"/>
</dbReference>
<dbReference type="InterPro" id="IPR002125">
    <property type="entry name" value="CMP_dCMP_dom"/>
</dbReference>
<dbReference type="Gene3D" id="3.40.430.10">
    <property type="entry name" value="Dihydrofolate Reductase, subunit A"/>
    <property type="match status" value="1"/>
</dbReference>
<feature type="binding site" evidence="16">
    <location>
        <position position="165"/>
    </location>
    <ligand>
        <name>NADP(+)</name>
        <dbReference type="ChEBI" id="CHEBI:58349"/>
    </ligand>
</feature>
<evidence type="ECO:0000313" key="20">
    <source>
        <dbReference type="EMBL" id="SDJ91643.1"/>
    </source>
</evidence>
<dbReference type="CDD" id="cd01284">
    <property type="entry name" value="Riboflavin_deaminase-reductase"/>
    <property type="match status" value="1"/>
</dbReference>
<feature type="binding site" evidence="16">
    <location>
        <position position="195"/>
    </location>
    <ligand>
        <name>NADP(+)</name>
        <dbReference type="ChEBI" id="CHEBI:58349"/>
    </ligand>
</feature>
<dbReference type="UniPathway" id="UPA00275">
    <property type="reaction ID" value="UER00401"/>
</dbReference>
<evidence type="ECO:0000259" key="18">
    <source>
        <dbReference type="PROSITE" id="PS51747"/>
    </source>
</evidence>
<dbReference type="Proteomes" id="UP001519348">
    <property type="component" value="Unassembled WGS sequence"/>
</dbReference>
<keyword evidence="11" id="KW-0511">Multifunctional enzyme</keyword>
<dbReference type="NCBIfam" id="TIGR00326">
    <property type="entry name" value="eubact_ribD"/>
    <property type="match status" value="1"/>
</dbReference>
<accession>A0A1G8XMA5</accession>
<dbReference type="Pfam" id="PF01872">
    <property type="entry name" value="RibD_C"/>
    <property type="match status" value="1"/>
</dbReference>
<dbReference type="PANTHER" id="PTHR38011:SF7">
    <property type="entry name" value="2,5-DIAMINO-6-RIBOSYLAMINO-4(3H)-PYRIMIDINONE 5'-PHOSPHATE REDUCTASE"/>
    <property type="match status" value="1"/>
</dbReference>
<keyword evidence="22" id="KW-1185">Reference proteome</keyword>
<evidence type="ECO:0000256" key="16">
    <source>
        <dbReference type="PIRSR" id="PIRSR006769-2"/>
    </source>
</evidence>
<keyword evidence="10 14" id="KW-0560">Oxidoreductase</keyword>
<dbReference type="PANTHER" id="PTHR38011">
    <property type="entry name" value="DIHYDROFOLATE REDUCTASE FAMILY PROTEIN (AFU_ORTHOLOGUE AFUA_8G06820)"/>
    <property type="match status" value="1"/>
</dbReference>
<feature type="binding site" evidence="16">
    <location>
        <position position="202"/>
    </location>
    <ligand>
        <name>substrate</name>
    </ligand>
</feature>
<dbReference type="SUPFAM" id="SSF53597">
    <property type="entry name" value="Dihydrofolate reductase-like"/>
    <property type="match status" value="1"/>
</dbReference>
<dbReference type="InterPro" id="IPR004794">
    <property type="entry name" value="Eubact_RibD"/>
</dbReference>
<dbReference type="PIRSF" id="PIRSF006769">
    <property type="entry name" value="RibD"/>
    <property type="match status" value="1"/>
</dbReference>
<reference evidence="19 22" key="3">
    <citation type="submission" date="2021-03" db="EMBL/GenBank/DDBJ databases">
        <title>Genomic Encyclopedia of Type Strains, Phase IV (KMG-IV): sequencing the most valuable type-strain genomes for metagenomic binning, comparative biology and taxonomic classification.</title>
        <authorList>
            <person name="Goeker M."/>
        </authorList>
    </citation>
    <scope>NUCLEOTIDE SEQUENCE [LARGE SCALE GENOMIC DNA]</scope>
    <source>
        <strain evidence="19 22">DSM 22420</strain>
    </source>
</reference>
<keyword evidence="6 14" id="KW-0686">Riboflavin biosynthesis</keyword>
<dbReference type="GO" id="GO:0009231">
    <property type="term" value="P:riboflavin biosynthetic process"/>
    <property type="evidence" value="ECO:0007669"/>
    <property type="project" value="UniProtKB-UniPathway"/>
</dbReference>
<dbReference type="InterPro" id="IPR002734">
    <property type="entry name" value="RibDG_C"/>
</dbReference>
<dbReference type="PROSITE" id="PS00903">
    <property type="entry name" value="CYT_DCMP_DEAMINASES_1"/>
    <property type="match status" value="1"/>
</dbReference>
<protein>
    <recommendedName>
        <fullName evidence="14">Riboflavin biosynthesis protein RibD</fullName>
    </recommendedName>
    <domain>
        <recommendedName>
            <fullName evidence="14">Diaminohydroxyphosphoribosylaminopyrimidine deaminase</fullName>
            <shortName evidence="14">DRAP deaminase</shortName>
            <ecNumber evidence="14">3.5.4.26</ecNumber>
        </recommendedName>
        <alternativeName>
            <fullName evidence="14">Riboflavin-specific deaminase</fullName>
        </alternativeName>
    </domain>
    <domain>
        <recommendedName>
            <fullName evidence="14">5-amino-6-(5-phosphoribosylamino)uracil reductase</fullName>
            <ecNumber evidence="14">1.1.1.193</ecNumber>
        </recommendedName>
        <alternativeName>
            <fullName evidence="14">HTP reductase</fullName>
        </alternativeName>
    </domain>
</protein>
<evidence type="ECO:0000256" key="9">
    <source>
        <dbReference type="ARBA" id="ARBA00022857"/>
    </source>
</evidence>
<feature type="binding site" evidence="16">
    <location>
        <position position="179"/>
    </location>
    <ligand>
        <name>substrate</name>
    </ligand>
</feature>
<feature type="binding site" evidence="16">
    <location>
        <position position="163"/>
    </location>
    <ligand>
        <name>substrate</name>
    </ligand>
</feature>
<evidence type="ECO:0000256" key="4">
    <source>
        <dbReference type="ARBA" id="ARBA00005259"/>
    </source>
</evidence>
<dbReference type="RefSeq" id="WP_231957206.1">
    <property type="nucleotide sequence ID" value="NZ_BMCN01000002.1"/>
</dbReference>
<feature type="binding site" evidence="16">
    <location>
        <position position="191"/>
    </location>
    <ligand>
        <name>NADP(+)</name>
        <dbReference type="ChEBI" id="CHEBI:58349"/>
    </ligand>
</feature>
<dbReference type="InterPro" id="IPR024072">
    <property type="entry name" value="DHFR-like_dom_sf"/>
</dbReference>
<reference evidence="20" key="2">
    <citation type="submission" date="2016-10" db="EMBL/GenBank/DDBJ databases">
        <authorList>
            <person name="de Groot N.N."/>
        </authorList>
    </citation>
    <scope>NUCLEOTIDE SEQUENCE [LARGE SCALE GENOMIC DNA]</scope>
    <source>
        <strain evidence="20">CGMCC 1.8911</strain>
    </source>
</reference>
<dbReference type="GO" id="GO:0050661">
    <property type="term" value="F:NADP binding"/>
    <property type="evidence" value="ECO:0007669"/>
    <property type="project" value="InterPro"/>
</dbReference>
<evidence type="ECO:0000256" key="13">
    <source>
        <dbReference type="ARBA" id="ARBA00049886"/>
    </source>
</evidence>
<feature type="binding site" evidence="16">
    <location>
        <position position="199"/>
    </location>
    <ligand>
        <name>NADP(+)</name>
        <dbReference type="ChEBI" id="CHEBI:58349"/>
    </ligand>
</feature>
<evidence type="ECO:0000313" key="22">
    <source>
        <dbReference type="Proteomes" id="UP001519348"/>
    </source>
</evidence>
<evidence type="ECO:0000256" key="14">
    <source>
        <dbReference type="PIRNR" id="PIRNR006769"/>
    </source>
</evidence>
<comment type="pathway">
    <text evidence="2 14">Cofactor biosynthesis; riboflavin biosynthesis; 5-amino-6-(D-ribitylamino)uracil from GTP: step 2/4.</text>
</comment>
<evidence type="ECO:0000256" key="3">
    <source>
        <dbReference type="ARBA" id="ARBA00004910"/>
    </source>
</evidence>
<evidence type="ECO:0000313" key="19">
    <source>
        <dbReference type="EMBL" id="MBP1952261.1"/>
    </source>
</evidence>
<dbReference type="EC" id="3.5.4.26" evidence="14"/>
<evidence type="ECO:0000256" key="8">
    <source>
        <dbReference type="ARBA" id="ARBA00022833"/>
    </source>
</evidence>
<dbReference type="GO" id="GO:0008835">
    <property type="term" value="F:diaminohydroxyphosphoribosylaminopyrimidine deaminase activity"/>
    <property type="evidence" value="ECO:0007669"/>
    <property type="project" value="UniProtKB-EC"/>
</dbReference>
<dbReference type="EMBL" id="FNFI01000003">
    <property type="protein sequence ID" value="SDJ91643.1"/>
    <property type="molecule type" value="Genomic_DNA"/>
</dbReference>
<feature type="binding site" evidence="16">
    <location>
        <position position="149"/>
    </location>
    <ligand>
        <name>NADP(+)</name>
        <dbReference type="ChEBI" id="CHEBI:58349"/>
    </ligand>
</feature>
<comment type="catalytic activity">
    <reaction evidence="12 14">
        <text>5-amino-6-(5-phospho-D-ribitylamino)uracil + NADP(+) = 5-amino-6-(5-phospho-D-ribosylamino)uracil + NADPH + H(+)</text>
        <dbReference type="Rhea" id="RHEA:17845"/>
        <dbReference type="ChEBI" id="CHEBI:15378"/>
        <dbReference type="ChEBI" id="CHEBI:57783"/>
        <dbReference type="ChEBI" id="CHEBI:58349"/>
        <dbReference type="ChEBI" id="CHEBI:58421"/>
        <dbReference type="ChEBI" id="CHEBI:58453"/>
        <dbReference type="EC" id="1.1.1.193"/>
    </reaction>
</comment>
<comment type="pathway">
    <text evidence="3 14">Cofactor biosynthesis; riboflavin biosynthesis; 5-amino-6-(D-ribitylamino)uracil from GTP: step 3/4.</text>
</comment>
<dbReference type="InterPro" id="IPR016193">
    <property type="entry name" value="Cytidine_deaminase-like"/>
</dbReference>
<evidence type="ECO:0000256" key="2">
    <source>
        <dbReference type="ARBA" id="ARBA00004882"/>
    </source>
</evidence>
<evidence type="ECO:0000256" key="1">
    <source>
        <dbReference type="ARBA" id="ARBA00002151"/>
    </source>
</evidence>
<comment type="similarity">
    <text evidence="4 14">In the N-terminal section; belongs to the cytidine and deoxycytidylate deaminase family.</text>
</comment>
<organism evidence="20 21">
    <name type="scientific">Jeotgalicoccus aerolatus</name>
    <dbReference type="NCBI Taxonomy" id="709510"/>
    <lineage>
        <taxon>Bacteria</taxon>
        <taxon>Bacillati</taxon>
        <taxon>Bacillota</taxon>
        <taxon>Bacilli</taxon>
        <taxon>Bacillales</taxon>
        <taxon>Staphylococcaceae</taxon>
        <taxon>Jeotgalicoccus</taxon>
    </lineage>
</organism>
<sequence length="348" mass="39306">MNRYMDMAVNLAKMSAGQTSVNPPVGAVIVKNGRVIGYGAHLKSGELHAERAALNHCTESAEGAEIYVTLEPCSHHGKTPPCTDALIEAGIKRVYYASRDQNSKVDGLNVLKDRGIDTVHLEHPDIDALYRPFYTTMKDKRPFITLKSALTLDGKMARENGDSHWVSNELSRQDVHQLRQQHDGILIGGHTLRNDNPSLTTRLSDNDKHPVPVILLGSQKLKRDMNIFNHPHRPLIFTNNKENMQFKDAAEIYLGHYEINEIMQILYEKYEIASILVEGGSSVHTQFLNDNLFDDLIIYIAPKIFGYSEYQLHNGDLHSQPDLILDHVEKLESDIKLTYRRTPACSQD</sequence>
<evidence type="ECO:0000256" key="6">
    <source>
        <dbReference type="ARBA" id="ARBA00022619"/>
    </source>
</evidence>
<dbReference type="Pfam" id="PF00383">
    <property type="entry name" value="dCMP_cyt_deam_1"/>
    <property type="match status" value="1"/>
</dbReference>
<evidence type="ECO:0000256" key="11">
    <source>
        <dbReference type="ARBA" id="ARBA00023268"/>
    </source>
</evidence>
<dbReference type="GO" id="GO:0008270">
    <property type="term" value="F:zinc ion binding"/>
    <property type="evidence" value="ECO:0007669"/>
    <property type="project" value="InterPro"/>
</dbReference>
<feature type="binding site" evidence="17">
    <location>
        <position position="48"/>
    </location>
    <ligand>
        <name>Zn(2+)</name>
        <dbReference type="ChEBI" id="CHEBI:29105"/>
        <note>catalytic</note>
    </ligand>
</feature>
<name>A0A1G8XMA5_9STAP</name>
<dbReference type="AlphaFoldDB" id="A0A1G8XMA5"/>
<dbReference type="EMBL" id="JAGGKN010000004">
    <property type="protein sequence ID" value="MBP1952261.1"/>
    <property type="molecule type" value="Genomic_DNA"/>
</dbReference>
<keyword evidence="9 14" id="KW-0521">NADP</keyword>
<comment type="function">
    <text evidence="1 14">Converts 2,5-diamino-6-(ribosylamino)-4(3h)-pyrimidinone 5'-phosphate into 5-amino-6-(ribosylamino)-2,4(1h,3h)-pyrimidinedione 5'-phosphate.</text>
</comment>
<dbReference type="Proteomes" id="UP000242700">
    <property type="component" value="Unassembled WGS sequence"/>
</dbReference>
<gene>
    <name evidence="19" type="ORF">J2Z27_001309</name>
    <name evidence="20" type="ORF">SAMN05216187_103212</name>
</gene>
<dbReference type="SUPFAM" id="SSF53927">
    <property type="entry name" value="Cytidine deaminase-like"/>
    <property type="match status" value="1"/>
</dbReference>
<evidence type="ECO:0000256" key="7">
    <source>
        <dbReference type="ARBA" id="ARBA00022723"/>
    </source>
</evidence>
<dbReference type="InterPro" id="IPR050765">
    <property type="entry name" value="Riboflavin_Biosynth_HTPR"/>
</dbReference>
<keyword evidence="14 19" id="KW-0378">Hydrolase</keyword>
<feature type="binding site" evidence="17">
    <location>
        <position position="82"/>
    </location>
    <ligand>
        <name>Zn(2+)</name>
        <dbReference type="ChEBI" id="CHEBI:29105"/>
        <note>catalytic</note>
    </ligand>
</feature>
<evidence type="ECO:0000256" key="17">
    <source>
        <dbReference type="PIRSR" id="PIRSR006769-3"/>
    </source>
</evidence>
<keyword evidence="7 14" id="KW-0479">Metal-binding</keyword>
<reference evidence="21" key="1">
    <citation type="submission" date="2016-10" db="EMBL/GenBank/DDBJ databases">
        <authorList>
            <person name="Varghese N."/>
            <person name="Submissions S."/>
        </authorList>
    </citation>
    <scope>NUCLEOTIDE SEQUENCE [LARGE SCALE GENOMIC DNA]</scope>
    <source>
        <strain evidence="21">CGMCC 1.8911</strain>
    </source>
</reference>
<evidence type="ECO:0000256" key="10">
    <source>
        <dbReference type="ARBA" id="ARBA00023002"/>
    </source>
</evidence>
<evidence type="ECO:0000256" key="15">
    <source>
        <dbReference type="PIRSR" id="PIRSR006769-1"/>
    </source>
</evidence>
<dbReference type="GO" id="GO:0008703">
    <property type="term" value="F:5-amino-6-(5-phosphoribosylamino)uracil reductase activity"/>
    <property type="evidence" value="ECO:0007669"/>
    <property type="project" value="UniProtKB-EC"/>
</dbReference>
<feature type="active site" description="Proton donor" evidence="15">
    <location>
        <position position="50"/>
    </location>
</feature>
<proteinExistence type="inferred from homology"/>
<feature type="binding site" evidence="16">
    <location>
        <position position="278"/>
    </location>
    <ligand>
        <name>substrate</name>
    </ligand>
</feature>
<dbReference type="STRING" id="586411.SAMN05216187_103212"/>
<comment type="similarity">
    <text evidence="5 14">In the C-terminal section; belongs to the HTP reductase family.</text>
</comment>
<dbReference type="InterPro" id="IPR011549">
    <property type="entry name" value="RibD_C"/>
</dbReference>
<feature type="domain" description="CMP/dCMP-type deaminase" evidence="18">
    <location>
        <begin position="1"/>
        <end position="133"/>
    </location>
</feature>